<protein>
    <submittedName>
        <fullName evidence="3">Uncharacterized protein</fullName>
    </submittedName>
</protein>
<evidence type="ECO:0000313" key="3">
    <source>
        <dbReference type="EMBL" id="MAA14522.1"/>
    </source>
</evidence>
<organism evidence="3">
    <name type="scientific">Rhipicephalus zambeziensis</name>
    <dbReference type="NCBI Taxonomy" id="60191"/>
    <lineage>
        <taxon>Eukaryota</taxon>
        <taxon>Metazoa</taxon>
        <taxon>Ecdysozoa</taxon>
        <taxon>Arthropoda</taxon>
        <taxon>Chelicerata</taxon>
        <taxon>Arachnida</taxon>
        <taxon>Acari</taxon>
        <taxon>Parasitiformes</taxon>
        <taxon>Ixodida</taxon>
        <taxon>Ixodoidea</taxon>
        <taxon>Ixodidae</taxon>
        <taxon>Rhipicephalinae</taxon>
        <taxon>Rhipicephalus</taxon>
        <taxon>Rhipicephalus</taxon>
    </lineage>
</organism>
<accession>A0A224YL06</accession>
<keyword evidence="2" id="KW-1133">Transmembrane helix</keyword>
<sequence>MLGPALHGGERVKVGQASSSSHLAFFFCCFCFFLSSFLFSLSRKLWISLYVKKLIIETIIIAGRMKTQLLNPCSMGPSGPPPVRSTIFLILLGGERLRPSEKNGKRASRDDLSADHTSPAPELACSESVRLLRR</sequence>
<keyword evidence="2" id="KW-0472">Membrane</keyword>
<feature type="region of interest" description="Disordered" evidence="1">
    <location>
        <begin position="99"/>
        <end position="134"/>
    </location>
</feature>
<feature type="compositionally biased region" description="Basic and acidic residues" evidence="1">
    <location>
        <begin position="99"/>
        <end position="114"/>
    </location>
</feature>
<proteinExistence type="predicted"/>
<evidence type="ECO:0000256" key="2">
    <source>
        <dbReference type="SAM" id="Phobius"/>
    </source>
</evidence>
<feature type="transmembrane region" description="Helical" evidence="2">
    <location>
        <begin position="20"/>
        <end position="41"/>
    </location>
</feature>
<dbReference type="AlphaFoldDB" id="A0A224YL06"/>
<reference evidence="3" key="1">
    <citation type="journal article" date="2017" name="Parasit. Vectors">
        <title>Sialotranscriptomics of Rhipicephalus zambeziensis reveals intricate expression profiles of secretory proteins and suggests tight temporal transcriptional regulation during blood-feeding.</title>
        <authorList>
            <person name="de Castro M.H."/>
            <person name="de Klerk D."/>
            <person name="Pienaar R."/>
            <person name="Rees D.J.G."/>
            <person name="Mans B.J."/>
        </authorList>
    </citation>
    <scope>NUCLEOTIDE SEQUENCE</scope>
    <source>
        <tissue evidence="3">Salivary glands</tissue>
    </source>
</reference>
<keyword evidence="2" id="KW-0812">Transmembrane</keyword>
<evidence type="ECO:0000256" key="1">
    <source>
        <dbReference type="SAM" id="MobiDB-lite"/>
    </source>
</evidence>
<name>A0A224YL06_9ACAR</name>
<dbReference type="EMBL" id="GFPF01003376">
    <property type="protein sequence ID" value="MAA14522.1"/>
    <property type="molecule type" value="Transcribed_RNA"/>
</dbReference>